<comment type="similarity">
    <text evidence="1">Belongs to the methylmalonyl-CoA epimerase family.</text>
</comment>
<keyword evidence="2" id="KW-0479">Metal-binding</keyword>
<dbReference type="GO" id="GO:0004493">
    <property type="term" value="F:methylmalonyl-CoA epimerase activity"/>
    <property type="evidence" value="ECO:0007669"/>
    <property type="project" value="TreeGrafter"/>
</dbReference>
<keyword evidence="5" id="KW-1185">Reference proteome</keyword>
<dbReference type="OrthoDB" id="9788468at2"/>
<evidence type="ECO:0000259" key="3">
    <source>
        <dbReference type="PROSITE" id="PS51819"/>
    </source>
</evidence>
<dbReference type="InterPro" id="IPR029068">
    <property type="entry name" value="Glyas_Bleomycin-R_OHBP_Dase"/>
</dbReference>
<name>A0A1G8K6G8_9BACI</name>
<evidence type="ECO:0000313" key="5">
    <source>
        <dbReference type="Proteomes" id="UP000199163"/>
    </source>
</evidence>
<dbReference type="CDD" id="cd07249">
    <property type="entry name" value="MMCE"/>
    <property type="match status" value="1"/>
</dbReference>
<dbReference type="NCBIfam" id="TIGR03081">
    <property type="entry name" value="metmalonyl_epim"/>
    <property type="match status" value="1"/>
</dbReference>
<dbReference type="GO" id="GO:0046491">
    <property type="term" value="P:L-methylmalonyl-CoA metabolic process"/>
    <property type="evidence" value="ECO:0007669"/>
    <property type="project" value="TreeGrafter"/>
</dbReference>
<dbReference type="STRING" id="568899.SAMN05192534_14210"/>
<dbReference type="AlphaFoldDB" id="A0A1G8K6G8"/>
<dbReference type="InterPro" id="IPR051785">
    <property type="entry name" value="MMCE/EMCE_epimerase"/>
</dbReference>
<protein>
    <submittedName>
        <fullName evidence="4">Methylmalonyl-CoA epimerase</fullName>
    </submittedName>
</protein>
<dbReference type="Pfam" id="PF13669">
    <property type="entry name" value="Glyoxalase_4"/>
    <property type="match status" value="1"/>
</dbReference>
<dbReference type="PROSITE" id="PS51819">
    <property type="entry name" value="VOC"/>
    <property type="match status" value="1"/>
</dbReference>
<dbReference type="EMBL" id="FNDK01000042">
    <property type="protein sequence ID" value="SDI39034.1"/>
    <property type="molecule type" value="Genomic_DNA"/>
</dbReference>
<sequence length="136" mass="14933">MKQPPEKVDHIGIAVKSIHEHLPFYENVLGLELLQTETVESQKVKVAFIAVGATKLELLEPLADDSPIAAFIDKRGEGIHHVALGVTNIEKRLEEIKQDGIKTINDKPYKGAGGADVAFLHPSSAGRVLYELCERK</sequence>
<gene>
    <name evidence="4" type="ORF">SAMN05192534_14210</name>
</gene>
<dbReference type="Proteomes" id="UP000199163">
    <property type="component" value="Unassembled WGS sequence"/>
</dbReference>
<dbReference type="InterPro" id="IPR037523">
    <property type="entry name" value="VOC_core"/>
</dbReference>
<evidence type="ECO:0000256" key="1">
    <source>
        <dbReference type="ARBA" id="ARBA00009308"/>
    </source>
</evidence>
<dbReference type="GO" id="GO:0046872">
    <property type="term" value="F:metal ion binding"/>
    <property type="evidence" value="ECO:0007669"/>
    <property type="project" value="UniProtKB-KW"/>
</dbReference>
<dbReference type="Gene3D" id="3.10.180.10">
    <property type="entry name" value="2,3-Dihydroxybiphenyl 1,2-Dioxygenase, domain 1"/>
    <property type="match status" value="1"/>
</dbReference>
<evidence type="ECO:0000313" key="4">
    <source>
        <dbReference type="EMBL" id="SDI39034.1"/>
    </source>
</evidence>
<evidence type="ECO:0000256" key="2">
    <source>
        <dbReference type="ARBA" id="ARBA00022723"/>
    </source>
</evidence>
<dbReference type="RefSeq" id="WP_091276868.1">
    <property type="nucleotide sequence ID" value="NZ_FNDK01000042.1"/>
</dbReference>
<proteinExistence type="inferred from homology"/>
<dbReference type="InterPro" id="IPR017515">
    <property type="entry name" value="MeMalonyl-CoA_epimerase"/>
</dbReference>
<dbReference type="SUPFAM" id="SSF54593">
    <property type="entry name" value="Glyoxalase/Bleomycin resistance protein/Dihydroxybiphenyl dioxygenase"/>
    <property type="match status" value="1"/>
</dbReference>
<organism evidence="4 5">
    <name type="scientific">Alteribacillus persepolensis</name>
    <dbReference type="NCBI Taxonomy" id="568899"/>
    <lineage>
        <taxon>Bacteria</taxon>
        <taxon>Bacillati</taxon>
        <taxon>Bacillota</taxon>
        <taxon>Bacilli</taxon>
        <taxon>Bacillales</taxon>
        <taxon>Bacillaceae</taxon>
        <taxon>Alteribacillus</taxon>
    </lineage>
</organism>
<accession>A0A1G8K6G8</accession>
<reference evidence="4 5" key="1">
    <citation type="submission" date="2016-10" db="EMBL/GenBank/DDBJ databases">
        <authorList>
            <person name="de Groot N.N."/>
        </authorList>
    </citation>
    <scope>NUCLEOTIDE SEQUENCE [LARGE SCALE GENOMIC DNA]</scope>
    <source>
        <strain evidence="4 5">DSM 21632</strain>
    </source>
</reference>
<dbReference type="PANTHER" id="PTHR43048">
    <property type="entry name" value="METHYLMALONYL-COA EPIMERASE"/>
    <property type="match status" value="1"/>
</dbReference>
<dbReference type="PANTHER" id="PTHR43048:SF3">
    <property type="entry name" value="METHYLMALONYL-COA EPIMERASE, MITOCHONDRIAL"/>
    <property type="match status" value="1"/>
</dbReference>
<feature type="domain" description="VOC" evidence="3">
    <location>
        <begin position="7"/>
        <end position="135"/>
    </location>
</feature>